<gene>
    <name evidence="2" type="ORF">DPX16_18605</name>
</gene>
<dbReference type="GO" id="GO:0007165">
    <property type="term" value="P:signal transduction"/>
    <property type="evidence" value="ECO:0007669"/>
    <property type="project" value="InterPro"/>
</dbReference>
<feature type="domain" description="Teneurin N-terminal" evidence="1">
    <location>
        <begin position="76"/>
        <end position="143"/>
    </location>
</feature>
<protein>
    <submittedName>
        <fullName evidence="2">Teneurin-2</fullName>
    </submittedName>
</protein>
<evidence type="ECO:0000259" key="1">
    <source>
        <dbReference type="Pfam" id="PF06484"/>
    </source>
</evidence>
<keyword evidence="3" id="KW-1185">Reference proteome</keyword>
<comment type="caution">
    <text evidence="2">The sequence shown here is derived from an EMBL/GenBank/DDBJ whole genome shotgun (WGS) entry which is preliminary data.</text>
</comment>
<dbReference type="EMBL" id="RJVU01033627">
    <property type="protein sequence ID" value="ROL48005.1"/>
    <property type="molecule type" value="Genomic_DNA"/>
</dbReference>
<accession>A0A3N0YP75</accession>
<dbReference type="AlphaFoldDB" id="A0A3N0YP75"/>
<dbReference type="Pfam" id="PF06484">
    <property type="entry name" value="Ten_N"/>
    <property type="match status" value="1"/>
</dbReference>
<evidence type="ECO:0000313" key="2">
    <source>
        <dbReference type="EMBL" id="ROL48005.1"/>
    </source>
</evidence>
<sequence length="233" mass="25904">MLCTVVLYLQRLQNRTKELNIASGAHRVGGDFDIEFAVLKIDSVLLLESSSEHGGNLHNCPSAPAVMDLKDRQQRSLTRGQCGKDLHYATCSLDNENCHIVSQKSYSSSKRLKAYQQDGRLRYGGCVAELVHQETEEYVRQGHSKLVVHGRSRCSGLRRQLCLSKGHMARELQKYGSTRYGHLREGVLCLSGSPKPSYGPFSALFPAQHLVACAYRPPSKPLLSRAAPNITEH</sequence>
<organism evidence="2 3">
    <name type="scientific">Anabarilius grahami</name>
    <name type="common">Kanglang fish</name>
    <name type="synonym">Barilius grahami</name>
    <dbReference type="NCBI Taxonomy" id="495550"/>
    <lineage>
        <taxon>Eukaryota</taxon>
        <taxon>Metazoa</taxon>
        <taxon>Chordata</taxon>
        <taxon>Craniata</taxon>
        <taxon>Vertebrata</taxon>
        <taxon>Euteleostomi</taxon>
        <taxon>Actinopterygii</taxon>
        <taxon>Neopterygii</taxon>
        <taxon>Teleostei</taxon>
        <taxon>Ostariophysi</taxon>
        <taxon>Cypriniformes</taxon>
        <taxon>Xenocyprididae</taxon>
        <taxon>Xenocypridinae</taxon>
        <taxon>Xenocypridinae incertae sedis</taxon>
        <taxon>Anabarilius</taxon>
    </lineage>
</organism>
<reference evidence="2 3" key="1">
    <citation type="submission" date="2018-10" db="EMBL/GenBank/DDBJ databases">
        <title>Genome assembly for a Yunnan-Guizhou Plateau 3E fish, Anabarilius grahami (Regan), and its evolutionary and genetic applications.</title>
        <authorList>
            <person name="Jiang W."/>
        </authorList>
    </citation>
    <scope>NUCLEOTIDE SEQUENCE [LARGE SCALE GENOMIC DNA]</scope>
    <source>
        <strain evidence="2">AG-KIZ</strain>
        <tissue evidence="2">Muscle</tissue>
    </source>
</reference>
<dbReference type="Proteomes" id="UP000281406">
    <property type="component" value="Unassembled WGS sequence"/>
</dbReference>
<dbReference type="OrthoDB" id="9932339at2759"/>
<dbReference type="InterPro" id="IPR009471">
    <property type="entry name" value="Ten_N"/>
</dbReference>
<evidence type="ECO:0000313" key="3">
    <source>
        <dbReference type="Proteomes" id="UP000281406"/>
    </source>
</evidence>
<dbReference type="GO" id="GO:0016020">
    <property type="term" value="C:membrane"/>
    <property type="evidence" value="ECO:0007669"/>
    <property type="project" value="InterPro"/>
</dbReference>
<proteinExistence type="predicted"/>
<name>A0A3N0YP75_ANAGA</name>